<dbReference type="Proteomes" id="UP001482620">
    <property type="component" value="Unassembled WGS sequence"/>
</dbReference>
<comment type="caution">
    <text evidence="1">The sequence shown here is derived from an EMBL/GenBank/DDBJ whole genome shotgun (WGS) entry which is preliminary data.</text>
</comment>
<protein>
    <submittedName>
        <fullName evidence="1">Uncharacterized protein</fullName>
    </submittedName>
</protein>
<sequence length="107" mass="11821">MSITHRSSQEAMVTLEELQITAALVGESATDQVEARNSTDLAFYGGPERTKVVVERKPKGVPFGVCHKPIRRHNKLVENVGLNLWTSFKMLCGKTLSLHITLNTSCP</sequence>
<evidence type="ECO:0000313" key="2">
    <source>
        <dbReference type="Proteomes" id="UP001482620"/>
    </source>
</evidence>
<name>A0ABV0U3L1_9TELE</name>
<proteinExistence type="predicted"/>
<accession>A0ABV0U3L1</accession>
<keyword evidence="2" id="KW-1185">Reference proteome</keyword>
<reference evidence="1 2" key="1">
    <citation type="submission" date="2021-06" db="EMBL/GenBank/DDBJ databases">
        <authorList>
            <person name="Palmer J.M."/>
        </authorList>
    </citation>
    <scope>NUCLEOTIDE SEQUENCE [LARGE SCALE GENOMIC DNA]</scope>
    <source>
        <strain evidence="2">if_2019</strain>
        <tissue evidence="1">Muscle</tissue>
    </source>
</reference>
<dbReference type="EMBL" id="JAHRIQ010058325">
    <property type="protein sequence ID" value="MEQ2239641.1"/>
    <property type="molecule type" value="Genomic_DNA"/>
</dbReference>
<organism evidence="1 2">
    <name type="scientific">Ilyodon furcidens</name>
    <name type="common">goldbreast splitfin</name>
    <dbReference type="NCBI Taxonomy" id="33524"/>
    <lineage>
        <taxon>Eukaryota</taxon>
        <taxon>Metazoa</taxon>
        <taxon>Chordata</taxon>
        <taxon>Craniata</taxon>
        <taxon>Vertebrata</taxon>
        <taxon>Euteleostomi</taxon>
        <taxon>Actinopterygii</taxon>
        <taxon>Neopterygii</taxon>
        <taxon>Teleostei</taxon>
        <taxon>Neoteleostei</taxon>
        <taxon>Acanthomorphata</taxon>
        <taxon>Ovalentaria</taxon>
        <taxon>Atherinomorphae</taxon>
        <taxon>Cyprinodontiformes</taxon>
        <taxon>Goodeidae</taxon>
        <taxon>Ilyodon</taxon>
    </lineage>
</organism>
<evidence type="ECO:0000313" key="1">
    <source>
        <dbReference type="EMBL" id="MEQ2239641.1"/>
    </source>
</evidence>
<gene>
    <name evidence="1" type="ORF">ILYODFUR_006479</name>
</gene>